<accession>Q581J5</accession>
<keyword evidence="1" id="KW-0812">Transmembrane</keyword>
<feature type="transmembrane region" description="Helical" evidence="1">
    <location>
        <begin position="12"/>
        <end position="31"/>
    </location>
</feature>
<protein>
    <submittedName>
        <fullName evidence="2">Uncharacterized protein</fullName>
    </submittedName>
</protein>
<keyword evidence="1" id="KW-1133">Transmembrane helix</keyword>
<dbReference type="EMBL" id="AC091781">
    <property type="protein sequence ID" value="AAX80118.1"/>
    <property type="molecule type" value="Genomic_DNA"/>
</dbReference>
<reference evidence="2" key="2">
    <citation type="submission" date="2002-04" db="EMBL/GenBank/DDBJ databases">
        <authorList>
            <person name="El-Sayed N.M."/>
            <person name="Khalak H."/>
            <person name="Adams M.D."/>
        </authorList>
    </citation>
    <scope>NUCLEOTIDE SEQUENCE</scope>
    <source>
        <strain evidence="2">GUTat10.1</strain>
    </source>
</reference>
<sequence>MRDGPAGSSTASSQLCASPLFFFLFCFRDFVVGKDVWSDRTRFFIYLFILLFFSFLLGMSYTTAHLCLHYRNSVCGGKSGGESVAHVIKS</sequence>
<evidence type="ECO:0000313" key="2">
    <source>
        <dbReference type="EMBL" id="AAX80118.1"/>
    </source>
</evidence>
<organism evidence="2">
    <name type="scientific">Trypanosoma brucei</name>
    <dbReference type="NCBI Taxonomy" id="5691"/>
    <lineage>
        <taxon>Eukaryota</taxon>
        <taxon>Discoba</taxon>
        <taxon>Euglenozoa</taxon>
        <taxon>Kinetoplastea</taxon>
        <taxon>Metakinetoplastina</taxon>
        <taxon>Trypanosomatida</taxon>
        <taxon>Trypanosomatidae</taxon>
        <taxon>Trypanosoma</taxon>
    </lineage>
</organism>
<gene>
    <name evidence="2" type="ORF">Tb04.30K5.650</name>
</gene>
<dbReference type="AlphaFoldDB" id="Q581J5"/>
<name>Q581J5_9TRYP</name>
<proteinExistence type="predicted"/>
<feature type="transmembrane region" description="Helical" evidence="1">
    <location>
        <begin position="43"/>
        <end position="61"/>
    </location>
</feature>
<reference evidence="2" key="1">
    <citation type="submission" date="2001-06" db="EMBL/GenBank/DDBJ databases">
        <authorList>
            <person name="Ghedin E."/>
            <person name="Blandin G."/>
            <person name="Bartholomeu D."/>
            <person name="Caler E."/>
            <person name="Haas B."/>
            <person name="Hannick L."/>
            <person name="Shallom J."/>
            <person name="Hou L."/>
            <person name="Djikeng A."/>
            <person name="Feldblyum T."/>
            <person name="Hostetler J."/>
            <person name="Johnson J."/>
            <person name="Jones K."/>
            <person name="Koo H.L."/>
            <person name="Larkin C."/>
            <person name="Pai G."/>
            <person name="Peterson J."/>
            <person name="Khalak H.G."/>
            <person name="Salzberg S."/>
            <person name="Simpson A.J."/>
            <person name="Tallon L."/>
            <person name="Van Aken S."/>
            <person name="Wanless D."/>
            <person name="White O."/>
            <person name="Wortman J."/>
            <person name="Fraser C.M."/>
            <person name="El-Sayed N.M.A."/>
        </authorList>
    </citation>
    <scope>NUCLEOTIDE SEQUENCE</scope>
    <source>
        <strain evidence="2">GUTat10.1</strain>
    </source>
</reference>
<reference evidence="2" key="3">
    <citation type="submission" date="2005-04" db="EMBL/GenBank/DDBJ databases">
        <authorList>
            <person name="Haas B."/>
            <person name="Blandin G."/>
            <person name="El-Sayed N."/>
        </authorList>
    </citation>
    <scope>NUCLEOTIDE SEQUENCE</scope>
    <source>
        <strain evidence="2">GUTat10.1</strain>
    </source>
</reference>
<keyword evidence="1" id="KW-0472">Membrane</keyword>
<evidence type="ECO:0000256" key="1">
    <source>
        <dbReference type="SAM" id="Phobius"/>
    </source>
</evidence>